<feature type="compositionally biased region" description="Basic residues" evidence="1">
    <location>
        <begin position="1"/>
        <end position="19"/>
    </location>
</feature>
<dbReference type="PANTHER" id="PTHR31917:SF147">
    <property type="entry name" value="AGENET DOMAIN-CONTAINING PROTEIN"/>
    <property type="match status" value="1"/>
</dbReference>
<sequence>MLKWRSDRRRHRVSRRRVARASQSSETPRVQRSGHLSLKLLLIARRGLRSNLSKKRSFTYKIRRGKAAGDPAAGFELHQCVEAFHSEVWWKGVVTKVPERDGDLLYSVCFPESREEFQFKASEIRRQMKWAKGKWIDVEDDDQVTSLSS</sequence>
<organism evidence="3 4">
    <name type="scientific">Asparagus officinalis</name>
    <name type="common">Garden asparagus</name>
    <dbReference type="NCBI Taxonomy" id="4686"/>
    <lineage>
        <taxon>Eukaryota</taxon>
        <taxon>Viridiplantae</taxon>
        <taxon>Streptophyta</taxon>
        <taxon>Embryophyta</taxon>
        <taxon>Tracheophyta</taxon>
        <taxon>Spermatophyta</taxon>
        <taxon>Magnoliopsida</taxon>
        <taxon>Liliopsida</taxon>
        <taxon>Asparagales</taxon>
        <taxon>Asparagaceae</taxon>
        <taxon>Asparagoideae</taxon>
        <taxon>Asparagus</taxon>
    </lineage>
</organism>
<evidence type="ECO:0000256" key="1">
    <source>
        <dbReference type="SAM" id="MobiDB-lite"/>
    </source>
</evidence>
<keyword evidence="4" id="KW-1185">Reference proteome</keyword>
<proteinExistence type="predicted"/>
<feature type="region of interest" description="Disordered" evidence="1">
    <location>
        <begin position="1"/>
        <end position="32"/>
    </location>
</feature>
<evidence type="ECO:0000313" key="3">
    <source>
        <dbReference type="EMBL" id="ONK71386.1"/>
    </source>
</evidence>
<dbReference type="EMBL" id="CM007384">
    <property type="protein sequence ID" value="ONK71386.1"/>
    <property type="molecule type" value="Genomic_DNA"/>
</dbReference>
<accession>A0A5P1EZ61</accession>
<dbReference type="InterPro" id="IPR014002">
    <property type="entry name" value="Agenet_dom_plant"/>
</dbReference>
<gene>
    <name evidence="3" type="ORF">A4U43_C04F8010</name>
</gene>
<name>A0A5P1EZ61_ASPOF</name>
<reference evidence="4" key="1">
    <citation type="journal article" date="2017" name="Nat. Commun.">
        <title>The asparagus genome sheds light on the origin and evolution of a young Y chromosome.</title>
        <authorList>
            <person name="Harkess A."/>
            <person name="Zhou J."/>
            <person name="Xu C."/>
            <person name="Bowers J.E."/>
            <person name="Van der Hulst R."/>
            <person name="Ayyampalayam S."/>
            <person name="Mercati F."/>
            <person name="Riccardi P."/>
            <person name="McKain M.R."/>
            <person name="Kakrana A."/>
            <person name="Tang H."/>
            <person name="Ray J."/>
            <person name="Groenendijk J."/>
            <person name="Arikit S."/>
            <person name="Mathioni S.M."/>
            <person name="Nakano M."/>
            <person name="Shan H."/>
            <person name="Telgmann-Rauber A."/>
            <person name="Kanno A."/>
            <person name="Yue Z."/>
            <person name="Chen H."/>
            <person name="Li W."/>
            <person name="Chen Y."/>
            <person name="Xu X."/>
            <person name="Zhang Y."/>
            <person name="Luo S."/>
            <person name="Chen H."/>
            <person name="Gao J."/>
            <person name="Mao Z."/>
            <person name="Pires J.C."/>
            <person name="Luo M."/>
            <person name="Kudrna D."/>
            <person name="Wing R.A."/>
            <person name="Meyers B.C."/>
            <person name="Yi K."/>
            <person name="Kong H."/>
            <person name="Lavrijsen P."/>
            <person name="Sunseri F."/>
            <person name="Falavigna A."/>
            <person name="Ye Y."/>
            <person name="Leebens-Mack J.H."/>
            <person name="Chen G."/>
        </authorList>
    </citation>
    <scope>NUCLEOTIDE SEQUENCE [LARGE SCALE GENOMIC DNA]</scope>
    <source>
        <strain evidence="4">cv. DH0086</strain>
    </source>
</reference>
<feature type="domain" description="Agenet" evidence="2">
    <location>
        <begin position="73"/>
        <end position="132"/>
    </location>
</feature>
<protein>
    <recommendedName>
        <fullName evidence="2">Agenet domain-containing protein</fullName>
    </recommendedName>
</protein>
<dbReference type="Proteomes" id="UP000243459">
    <property type="component" value="Chromosome 4"/>
</dbReference>
<evidence type="ECO:0000313" key="4">
    <source>
        <dbReference type="Proteomes" id="UP000243459"/>
    </source>
</evidence>
<dbReference type="AlphaFoldDB" id="A0A5P1EZ61"/>
<evidence type="ECO:0000259" key="2">
    <source>
        <dbReference type="SMART" id="SM00743"/>
    </source>
</evidence>
<dbReference type="SMART" id="SM00743">
    <property type="entry name" value="Agenet"/>
    <property type="match status" value="1"/>
</dbReference>
<dbReference type="Gramene" id="ONK71386">
    <property type="protein sequence ID" value="ONK71386"/>
    <property type="gene ID" value="A4U43_C04F8010"/>
</dbReference>
<dbReference type="PANTHER" id="PTHR31917">
    <property type="entry name" value="AGENET DOMAIN-CONTAINING PROTEIN-RELATED"/>
    <property type="match status" value="1"/>
</dbReference>